<dbReference type="PANTHER" id="PTHR11640:SF157">
    <property type="entry name" value="V-SET AND IMMUNOGLOBULIN DOMAIN-CONTAINING PROTEIN 10"/>
    <property type="match status" value="1"/>
</dbReference>
<dbReference type="InterPro" id="IPR003598">
    <property type="entry name" value="Ig_sub2"/>
</dbReference>
<feature type="domain" description="Ig-like" evidence="9">
    <location>
        <begin position="223"/>
        <end position="300"/>
    </location>
</feature>
<keyword evidence="7" id="KW-1133">Transmembrane helix</keyword>
<keyword evidence="5" id="KW-0393">Immunoglobulin domain</keyword>
<evidence type="ECO:0000256" key="2">
    <source>
        <dbReference type="ARBA" id="ARBA00023136"/>
    </source>
</evidence>
<accession>A0A3Q2ZHE9</accession>
<keyword evidence="3" id="KW-1015">Disulfide bond</keyword>
<dbReference type="Gene3D" id="2.60.40.10">
    <property type="entry name" value="Immunoglobulins"/>
    <property type="match status" value="3"/>
</dbReference>
<evidence type="ECO:0000256" key="3">
    <source>
        <dbReference type="ARBA" id="ARBA00023157"/>
    </source>
</evidence>
<dbReference type="Ensembl" id="ENSKMAT00000002205.1">
    <property type="protein sequence ID" value="ENSKMAP00000002155.1"/>
    <property type="gene ID" value="ENSKMAG00000001677.1"/>
</dbReference>
<dbReference type="PANTHER" id="PTHR11640">
    <property type="entry name" value="NEPHRIN"/>
    <property type="match status" value="1"/>
</dbReference>
<protein>
    <submittedName>
        <fullName evidence="10">V-set and immunoglobulin domain containing 10</fullName>
    </submittedName>
</protein>
<dbReference type="InterPro" id="IPR036179">
    <property type="entry name" value="Ig-like_dom_sf"/>
</dbReference>
<dbReference type="InterPro" id="IPR003599">
    <property type="entry name" value="Ig_sub"/>
</dbReference>
<dbReference type="AlphaFoldDB" id="A0A3Q2ZHE9"/>
<feature type="domain" description="Ig-like" evidence="9">
    <location>
        <begin position="117"/>
        <end position="212"/>
    </location>
</feature>
<dbReference type="STRING" id="37003.ENSKMAP00000002155"/>
<comment type="subcellular location">
    <subcellularLocation>
        <location evidence="1">Membrane</location>
        <topology evidence="1">Single-pass type I membrane protein</topology>
    </subcellularLocation>
</comment>
<dbReference type="GO" id="GO:0050839">
    <property type="term" value="F:cell adhesion molecule binding"/>
    <property type="evidence" value="ECO:0007669"/>
    <property type="project" value="TreeGrafter"/>
</dbReference>
<evidence type="ECO:0000256" key="8">
    <source>
        <dbReference type="SAM" id="SignalP"/>
    </source>
</evidence>
<dbReference type="GO" id="GO:0005911">
    <property type="term" value="C:cell-cell junction"/>
    <property type="evidence" value="ECO:0007669"/>
    <property type="project" value="TreeGrafter"/>
</dbReference>
<dbReference type="GeneTree" id="ENSGT00940000159876"/>
<keyword evidence="2 7" id="KW-0472">Membrane</keyword>
<evidence type="ECO:0000313" key="11">
    <source>
        <dbReference type="Proteomes" id="UP000264800"/>
    </source>
</evidence>
<dbReference type="OMA" id="QCWAEMS"/>
<keyword evidence="8" id="KW-0732">Signal</keyword>
<dbReference type="InterPro" id="IPR007110">
    <property type="entry name" value="Ig-like_dom"/>
</dbReference>
<keyword evidence="4" id="KW-0325">Glycoprotein</keyword>
<dbReference type="SUPFAM" id="SSF48726">
    <property type="entry name" value="Immunoglobulin"/>
    <property type="match status" value="4"/>
</dbReference>
<name>A0A3Q2ZHE9_KRYMA</name>
<dbReference type="Pfam" id="PF13927">
    <property type="entry name" value="Ig_3"/>
    <property type="match status" value="2"/>
</dbReference>
<evidence type="ECO:0000313" key="10">
    <source>
        <dbReference type="Ensembl" id="ENSKMAP00000002155.1"/>
    </source>
</evidence>
<keyword evidence="7" id="KW-0812">Transmembrane</keyword>
<sequence length="508" mass="54317">MNIVATAALLQLCFSATASVSDNDPTETLVTAEPGDAVVLPCYTGGNGTPSLTMWTKDGREVGGARDAGARVSVHQDGSLKFREAVSEDRGSYLCSSTLPDGTVFRARALLQITSAPSITAMHISWDIRLPNGTLIINQGTPVSIHCEASSSPSQQLSLTFSGAPSGNNTLNSTSRSSLDFRIEKVQRSSQGVYTCSAVDTVSNLTAQRSAELLVYNVPDTHPDCMWVQTQDLSRIQLNCSWFGAYPPPKLRWGEAGDFLESDNLSVVLNGSRVTDGQKLKCTATHQLLKSGLEKSCLLTLKAPFPEGDPLAAAIEGTSVTLTCTETTAAPPANTTWTKGLQKSRIETGSKYVLSDEGPSYKLTILNVTKDDEGCFFCLSENQLGVKVLEVCLTVKTSSSAYTGGIIGVFIAALIVGSAVVVAKLLYSRRHEICLGGGFGDEDTGDVLSLVDSDDEQIFQDTVPQLPPVVNGRHLTLVEVHRIPSSDHDETEPADRSPQQPEDTEEPE</sequence>
<dbReference type="InterPro" id="IPR013783">
    <property type="entry name" value="Ig-like_fold"/>
</dbReference>
<dbReference type="GO" id="GO:0005886">
    <property type="term" value="C:plasma membrane"/>
    <property type="evidence" value="ECO:0007669"/>
    <property type="project" value="TreeGrafter"/>
</dbReference>
<feature type="region of interest" description="Disordered" evidence="6">
    <location>
        <begin position="483"/>
        <end position="508"/>
    </location>
</feature>
<dbReference type="Proteomes" id="UP000264800">
    <property type="component" value="Unplaced"/>
</dbReference>
<evidence type="ECO:0000256" key="5">
    <source>
        <dbReference type="ARBA" id="ARBA00023319"/>
    </source>
</evidence>
<dbReference type="InterPro" id="IPR051275">
    <property type="entry name" value="Cell_adhesion_signaling"/>
</dbReference>
<dbReference type="GeneID" id="108242746"/>
<feature type="compositionally biased region" description="Basic and acidic residues" evidence="6">
    <location>
        <begin position="483"/>
        <end position="495"/>
    </location>
</feature>
<reference evidence="10" key="1">
    <citation type="submission" date="2025-08" db="UniProtKB">
        <authorList>
            <consortium name="Ensembl"/>
        </authorList>
    </citation>
    <scope>IDENTIFICATION</scope>
</reference>
<keyword evidence="11" id="KW-1185">Reference proteome</keyword>
<dbReference type="GO" id="GO:0007416">
    <property type="term" value="P:synapse assembly"/>
    <property type="evidence" value="ECO:0007669"/>
    <property type="project" value="TreeGrafter"/>
</dbReference>
<dbReference type="SMART" id="SM00409">
    <property type="entry name" value="IG"/>
    <property type="match status" value="3"/>
</dbReference>
<feature type="transmembrane region" description="Helical" evidence="7">
    <location>
        <begin position="401"/>
        <end position="423"/>
    </location>
</feature>
<dbReference type="PROSITE" id="PS50835">
    <property type="entry name" value="IG_LIKE"/>
    <property type="match status" value="4"/>
</dbReference>
<dbReference type="GO" id="GO:0098609">
    <property type="term" value="P:cell-cell adhesion"/>
    <property type="evidence" value="ECO:0007669"/>
    <property type="project" value="TreeGrafter"/>
</dbReference>
<feature type="chain" id="PRO_5018648670" evidence="8">
    <location>
        <begin position="19"/>
        <end position="508"/>
    </location>
</feature>
<dbReference type="RefSeq" id="XP_017283256.1">
    <property type="nucleotide sequence ID" value="XM_017427767.3"/>
</dbReference>
<dbReference type="CTD" id="54621"/>
<reference evidence="10" key="2">
    <citation type="submission" date="2025-09" db="UniProtKB">
        <authorList>
            <consortium name="Ensembl"/>
        </authorList>
    </citation>
    <scope>IDENTIFICATION</scope>
</reference>
<evidence type="ECO:0000256" key="1">
    <source>
        <dbReference type="ARBA" id="ARBA00004479"/>
    </source>
</evidence>
<proteinExistence type="predicted"/>
<dbReference type="InterPro" id="IPR013098">
    <property type="entry name" value="Ig_I-set"/>
</dbReference>
<dbReference type="Pfam" id="PF07679">
    <property type="entry name" value="I-set"/>
    <property type="match status" value="1"/>
</dbReference>
<dbReference type="SMART" id="SM00408">
    <property type="entry name" value="IGc2"/>
    <property type="match status" value="3"/>
</dbReference>
<dbReference type="KEGG" id="kmr:108242746"/>
<feature type="domain" description="Ig-like" evidence="9">
    <location>
        <begin position="25"/>
        <end position="98"/>
    </location>
</feature>
<evidence type="ECO:0000256" key="4">
    <source>
        <dbReference type="ARBA" id="ARBA00023180"/>
    </source>
</evidence>
<evidence type="ECO:0000259" key="9">
    <source>
        <dbReference type="PROSITE" id="PS50835"/>
    </source>
</evidence>
<feature type="domain" description="Ig-like" evidence="9">
    <location>
        <begin position="306"/>
        <end position="394"/>
    </location>
</feature>
<organism evidence="10 11">
    <name type="scientific">Kryptolebias marmoratus</name>
    <name type="common">Mangrove killifish</name>
    <name type="synonym">Rivulus marmoratus</name>
    <dbReference type="NCBI Taxonomy" id="37003"/>
    <lineage>
        <taxon>Eukaryota</taxon>
        <taxon>Metazoa</taxon>
        <taxon>Chordata</taxon>
        <taxon>Craniata</taxon>
        <taxon>Vertebrata</taxon>
        <taxon>Euteleostomi</taxon>
        <taxon>Actinopterygii</taxon>
        <taxon>Neopterygii</taxon>
        <taxon>Teleostei</taxon>
        <taxon>Neoteleostei</taxon>
        <taxon>Acanthomorphata</taxon>
        <taxon>Ovalentaria</taxon>
        <taxon>Atherinomorphae</taxon>
        <taxon>Cyprinodontiformes</taxon>
        <taxon>Rivulidae</taxon>
        <taxon>Kryptolebias</taxon>
    </lineage>
</organism>
<feature type="signal peptide" evidence="8">
    <location>
        <begin position="1"/>
        <end position="18"/>
    </location>
</feature>
<evidence type="ECO:0000256" key="7">
    <source>
        <dbReference type="SAM" id="Phobius"/>
    </source>
</evidence>
<evidence type="ECO:0000256" key="6">
    <source>
        <dbReference type="SAM" id="MobiDB-lite"/>
    </source>
</evidence>
<dbReference type="OrthoDB" id="9043395at2759"/>